<accession>Q07KV4</accession>
<sequence>MDKPHATPDPTVRALAPSFAGDYAERDIRHLVCRPPDGFDTDYLAARRHVLADLAAGLDSRIVLLTAKSRDAGGLPFDVPVDVIPAFACADDDDDGAAGFIFASARPGTVFLICDNGHPLLNRIRRGMLAHGIRFIEYSIDATDVDTTRLHGDTRRGFVEFERGTPLVTSHCHGRNR</sequence>
<evidence type="ECO:0000313" key="1">
    <source>
        <dbReference type="EMBL" id="ABJ07430.1"/>
    </source>
</evidence>
<reference evidence="1" key="1">
    <citation type="submission" date="2006-09" db="EMBL/GenBank/DDBJ databases">
        <title>Complete sequence of Rhodopseudomonas palustris BisA53.</title>
        <authorList>
            <consortium name="US DOE Joint Genome Institute"/>
            <person name="Copeland A."/>
            <person name="Lucas S."/>
            <person name="Lapidus A."/>
            <person name="Barry K."/>
            <person name="Detter J.C."/>
            <person name="Glavina del Rio T."/>
            <person name="Hammon N."/>
            <person name="Israni S."/>
            <person name="Dalin E."/>
            <person name="Tice H."/>
            <person name="Pitluck S."/>
            <person name="Chain P."/>
            <person name="Malfatti S."/>
            <person name="Shin M."/>
            <person name="Vergez L."/>
            <person name="Schmutz J."/>
            <person name="Larimer F."/>
            <person name="Land M."/>
            <person name="Hauser L."/>
            <person name="Pelletier D.A."/>
            <person name="Kyrpides N."/>
            <person name="Kim E."/>
            <person name="Harwood C.S."/>
            <person name="Oda Y."/>
            <person name="Richardson P."/>
        </authorList>
    </citation>
    <scope>NUCLEOTIDE SEQUENCE [LARGE SCALE GENOMIC DNA]</scope>
    <source>
        <strain evidence="1">BisA53</strain>
    </source>
</reference>
<gene>
    <name evidence="1" type="ordered locus">RPE_3500</name>
</gene>
<organism evidence="1">
    <name type="scientific">Rhodopseudomonas palustris (strain BisA53)</name>
    <dbReference type="NCBI Taxonomy" id="316055"/>
    <lineage>
        <taxon>Bacteria</taxon>
        <taxon>Pseudomonadati</taxon>
        <taxon>Pseudomonadota</taxon>
        <taxon>Alphaproteobacteria</taxon>
        <taxon>Hyphomicrobiales</taxon>
        <taxon>Nitrobacteraceae</taxon>
        <taxon>Rhodopseudomonas</taxon>
    </lineage>
</organism>
<dbReference type="EMBL" id="CP000463">
    <property type="protein sequence ID" value="ABJ07430.1"/>
    <property type="molecule type" value="Genomic_DNA"/>
</dbReference>
<dbReference type="AlphaFoldDB" id="Q07KV4"/>
<name>Q07KV4_RHOP5</name>
<dbReference type="HOGENOM" id="CLU_1516762_0_0_5"/>
<dbReference type="KEGG" id="rpe:RPE_3500"/>
<proteinExistence type="predicted"/>
<dbReference type="STRING" id="316055.RPE_3500"/>
<protein>
    <submittedName>
        <fullName evidence="1">Uncharacterized protein</fullName>
    </submittedName>
</protein>